<gene>
    <name evidence="1" type="ORF">BpHYR1_045021</name>
</gene>
<accession>A0A3M7QEV4</accession>
<sequence>FGWIDFENYFWYLVLYNLEFCFNFLSSEYLVSLRNHSATIGPFKLRIGFSKSRTPLHNVYKSHKSSQDFYLKK</sequence>
<organism evidence="1 2">
    <name type="scientific">Brachionus plicatilis</name>
    <name type="common">Marine rotifer</name>
    <name type="synonym">Brachionus muelleri</name>
    <dbReference type="NCBI Taxonomy" id="10195"/>
    <lineage>
        <taxon>Eukaryota</taxon>
        <taxon>Metazoa</taxon>
        <taxon>Spiralia</taxon>
        <taxon>Gnathifera</taxon>
        <taxon>Rotifera</taxon>
        <taxon>Eurotatoria</taxon>
        <taxon>Monogononta</taxon>
        <taxon>Pseudotrocha</taxon>
        <taxon>Ploima</taxon>
        <taxon>Brachionidae</taxon>
        <taxon>Brachionus</taxon>
    </lineage>
</organism>
<protein>
    <submittedName>
        <fullName evidence="1">Uncharacterized protein</fullName>
    </submittedName>
</protein>
<name>A0A3M7QEV4_BRAPC</name>
<proteinExistence type="predicted"/>
<reference evidence="1 2" key="1">
    <citation type="journal article" date="2018" name="Sci. Rep.">
        <title>Genomic signatures of local adaptation to the degree of environmental predictability in rotifers.</title>
        <authorList>
            <person name="Franch-Gras L."/>
            <person name="Hahn C."/>
            <person name="Garcia-Roger E.M."/>
            <person name="Carmona M.J."/>
            <person name="Serra M."/>
            <person name="Gomez A."/>
        </authorList>
    </citation>
    <scope>NUCLEOTIDE SEQUENCE [LARGE SCALE GENOMIC DNA]</scope>
    <source>
        <strain evidence="1">HYR1</strain>
    </source>
</reference>
<evidence type="ECO:0000313" key="1">
    <source>
        <dbReference type="EMBL" id="RNA09732.1"/>
    </source>
</evidence>
<keyword evidence="2" id="KW-1185">Reference proteome</keyword>
<dbReference type="AlphaFoldDB" id="A0A3M7QEV4"/>
<dbReference type="Proteomes" id="UP000276133">
    <property type="component" value="Unassembled WGS sequence"/>
</dbReference>
<evidence type="ECO:0000313" key="2">
    <source>
        <dbReference type="Proteomes" id="UP000276133"/>
    </source>
</evidence>
<dbReference type="EMBL" id="REGN01006376">
    <property type="protein sequence ID" value="RNA09732.1"/>
    <property type="molecule type" value="Genomic_DNA"/>
</dbReference>
<comment type="caution">
    <text evidence="1">The sequence shown here is derived from an EMBL/GenBank/DDBJ whole genome shotgun (WGS) entry which is preliminary data.</text>
</comment>
<feature type="non-terminal residue" evidence="1">
    <location>
        <position position="1"/>
    </location>
</feature>